<keyword evidence="2" id="KW-0812">Transmembrane</keyword>
<evidence type="ECO:0000313" key="5">
    <source>
        <dbReference type="Proteomes" id="UP001183246"/>
    </source>
</evidence>
<dbReference type="Proteomes" id="UP001183246">
    <property type="component" value="Unassembled WGS sequence"/>
</dbReference>
<evidence type="ECO:0000313" key="4">
    <source>
        <dbReference type="EMBL" id="MDT0341437.1"/>
    </source>
</evidence>
<keyword evidence="2" id="KW-1133">Transmembrane helix</keyword>
<evidence type="ECO:0000259" key="3">
    <source>
        <dbReference type="Pfam" id="PF03816"/>
    </source>
</evidence>
<dbReference type="InterPro" id="IPR004474">
    <property type="entry name" value="LytR_CpsA_psr"/>
</dbReference>
<proteinExistence type="inferred from homology"/>
<accession>A0ABU2MIL4</accession>
<dbReference type="PANTHER" id="PTHR33392:SF6">
    <property type="entry name" value="POLYISOPRENYL-TEICHOIC ACID--PEPTIDOGLYCAN TEICHOIC ACID TRANSFERASE TAGU"/>
    <property type="match status" value="1"/>
</dbReference>
<keyword evidence="5" id="KW-1185">Reference proteome</keyword>
<dbReference type="Gene3D" id="3.40.630.190">
    <property type="entry name" value="LCP protein"/>
    <property type="match status" value="1"/>
</dbReference>
<keyword evidence="2" id="KW-0472">Membrane</keyword>
<evidence type="ECO:0000256" key="2">
    <source>
        <dbReference type="SAM" id="Phobius"/>
    </source>
</evidence>
<gene>
    <name evidence="4" type="ORF">RM590_02030</name>
</gene>
<organism evidence="4 5">
    <name type="scientific">Streptomyces litchfieldiae</name>
    <dbReference type="NCBI Taxonomy" id="3075543"/>
    <lineage>
        <taxon>Bacteria</taxon>
        <taxon>Bacillati</taxon>
        <taxon>Actinomycetota</taxon>
        <taxon>Actinomycetes</taxon>
        <taxon>Kitasatosporales</taxon>
        <taxon>Streptomycetaceae</taxon>
        <taxon>Streptomyces</taxon>
    </lineage>
</organism>
<comment type="similarity">
    <text evidence="1">Belongs to the LytR/CpsA/Psr (LCP) family.</text>
</comment>
<dbReference type="Pfam" id="PF03816">
    <property type="entry name" value="LytR_cpsA_psr"/>
    <property type="match status" value="1"/>
</dbReference>
<dbReference type="NCBIfam" id="TIGR00350">
    <property type="entry name" value="lytR_cpsA_psr"/>
    <property type="match status" value="1"/>
</dbReference>
<name>A0ABU2MIL4_9ACTN</name>
<dbReference type="EMBL" id="JAVREL010000001">
    <property type="protein sequence ID" value="MDT0341437.1"/>
    <property type="molecule type" value="Genomic_DNA"/>
</dbReference>
<dbReference type="InterPro" id="IPR050922">
    <property type="entry name" value="LytR/CpsA/Psr_CW_biosynth"/>
</dbReference>
<feature type="transmembrane region" description="Helical" evidence="2">
    <location>
        <begin position="25"/>
        <end position="49"/>
    </location>
</feature>
<evidence type="ECO:0000256" key="1">
    <source>
        <dbReference type="ARBA" id="ARBA00006068"/>
    </source>
</evidence>
<reference evidence="5" key="1">
    <citation type="submission" date="2023-07" db="EMBL/GenBank/DDBJ databases">
        <title>30 novel species of actinomycetes from the DSMZ collection.</title>
        <authorList>
            <person name="Nouioui I."/>
        </authorList>
    </citation>
    <scope>NUCLEOTIDE SEQUENCE [LARGE SCALE GENOMIC DNA]</scope>
    <source>
        <strain evidence="5">DSM 44938</strain>
    </source>
</reference>
<protein>
    <submittedName>
        <fullName evidence="4">LCP family protein</fullName>
    </submittedName>
</protein>
<sequence>MSPQADDDERAGRSRRWRPARRRRLIRVALCALAALVLLTGGGMTALYLKLDGNISQIDIDAALGPDRPADSPGGSLNILVLGSDSRAGANGSYGGPDAQEGARADTAMIVHLNEEHDAATVVSIPRDTLVPRPTCERGDGSTAPARERSMFNEAYTVGGPVCTVKTVEALTGLRMDHYIEIDFKGFAKLIDTLGGVEITTTQAIDDDDSHLTLPAGTHTLDGEQALALVRTRKAIGDGSDLSRIDVQQGFLRALAEQVSGLGVMSNPKRLYDLADAATSAVTTDSALGSVSELAGLARTMEGIGPDELQLVTLPVGRDAADPNRVAPLAEESRQVWRALREDRPVPRSAIVDASARRDGGGSVFAGQ</sequence>
<dbReference type="RefSeq" id="WP_311702561.1">
    <property type="nucleotide sequence ID" value="NZ_JAVREL010000001.1"/>
</dbReference>
<feature type="domain" description="Cell envelope-related transcriptional attenuator" evidence="3">
    <location>
        <begin position="104"/>
        <end position="259"/>
    </location>
</feature>
<dbReference type="PANTHER" id="PTHR33392">
    <property type="entry name" value="POLYISOPRENYL-TEICHOIC ACID--PEPTIDOGLYCAN TEICHOIC ACID TRANSFERASE TAGU"/>
    <property type="match status" value="1"/>
</dbReference>
<comment type="caution">
    <text evidence="4">The sequence shown here is derived from an EMBL/GenBank/DDBJ whole genome shotgun (WGS) entry which is preliminary data.</text>
</comment>